<evidence type="ECO:0000259" key="7">
    <source>
        <dbReference type="Pfam" id="PF01048"/>
    </source>
</evidence>
<feature type="binding site" evidence="6">
    <location>
        <position position="236"/>
    </location>
    <ligand>
        <name>a purine D-ribonucleoside</name>
        <dbReference type="ChEBI" id="CHEBI:142355"/>
    </ligand>
</feature>
<dbReference type="AlphaFoldDB" id="A0A517TW92"/>
<feature type="binding site" evidence="6">
    <location>
        <position position="194"/>
    </location>
    <ligand>
        <name>a purine D-ribonucleoside</name>
        <dbReference type="ChEBI" id="CHEBI:142355"/>
    </ligand>
</feature>
<feature type="binding site" evidence="6">
    <location>
        <position position="31"/>
    </location>
    <ligand>
        <name>phosphate</name>
        <dbReference type="ChEBI" id="CHEBI:43474"/>
    </ligand>
</feature>
<dbReference type="InterPro" id="IPR011268">
    <property type="entry name" value="Purine_phosphorylase"/>
</dbReference>
<accession>A0A517TW92</accession>
<feature type="binding site" evidence="6">
    <location>
        <position position="62"/>
    </location>
    <ligand>
        <name>phosphate</name>
        <dbReference type="ChEBI" id="CHEBI:43474"/>
    </ligand>
</feature>
<feature type="domain" description="Nucleoside phosphorylase" evidence="7">
    <location>
        <begin position="25"/>
        <end position="270"/>
    </location>
</feature>
<dbReference type="Pfam" id="PF01048">
    <property type="entry name" value="PNP_UDP_1"/>
    <property type="match status" value="1"/>
</dbReference>
<feature type="binding site" evidence="6">
    <location>
        <position position="114"/>
    </location>
    <ligand>
        <name>phosphate</name>
        <dbReference type="ChEBI" id="CHEBI:43474"/>
    </ligand>
</feature>
<dbReference type="NCBIfam" id="TIGR01697">
    <property type="entry name" value="PNPH-PUNA-XAPA"/>
    <property type="match status" value="1"/>
</dbReference>
<keyword evidence="9" id="KW-1185">Reference proteome</keyword>
<dbReference type="PANTHER" id="PTHR11904:SF9">
    <property type="entry name" value="PURINE NUCLEOSIDE PHOSPHORYLASE-RELATED"/>
    <property type="match status" value="1"/>
</dbReference>
<dbReference type="EC" id="2.4.2.1" evidence="5"/>
<sequence length="273" mass="28734">MLHLASQIAETAAFVRTHWNATPKAGVILGSGLGDFAHEIEAAATIPYADLPHFPHTTAIGHAGRLVCGALAGAPIVAFQGRFHLYEGHSAETASLPVRLLAALGGRTLIVSNAAGGLNPQYGTGDVMLIDDQINLMFKNPLIGVNDDALGPRFPDMCAPYDKQLQRRAVEIAMREGFVLHRGVYASVLGPNYETRAEYRMLRRLGGDAVGMSTTPEVIAAVHARLRVLGLSTITNVGSPDSLGETCGHEVLTVAAAAGAKLSAIVRGVVETL</sequence>
<dbReference type="GO" id="GO:0005737">
    <property type="term" value="C:cytoplasm"/>
    <property type="evidence" value="ECO:0007669"/>
    <property type="project" value="TreeGrafter"/>
</dbReference>
<dbReference type="OrthoDB" id="1523230at2"/>
<dbReference type="SUPFAM" id="SSF53167">
    <property type="entry name" value="Purine and uridine phosphorylases"/>
    <property type="match status" value="1"/>
</dbReference>
<dbReference type="Gene3D" id="3.40.50.1580">
    <property type="entry name" value="Nucleoside phosphorylase domain"/>
    <property type="match status" value="1"/>
</dbReference>
<dbReference type="EMBL" id="CP036339">
    <property type="protein sequence ID" value="QDT72638.1"/>
    <property type="molecule type" value="Genomic_DNA"/>
</dbReference>
<proteinExistence type="inferred from homology"/>
<keyword evidence="4 5" id="KW-0808">Transferase</keyword>
<dbReference type="InterPro" id="IPR000845">
    <property type="entry name" value="Nucleoside_phosphorylase_d"/>
</dbReference>
<comment type="function">
    <text evidence="5">The purine nucleoside phosphorylases catalyze the phosphorolytic breakdown of the N-glycosidic bond in the beta-(deoxy)ribonucleoside molecules, with the formation of the corresponding free purine bases and pentose-1-phosphate.</text>
</comment>
<name>A0A517TW92_9BACT</name>
<evidence type="ECO:0000256" key="5">
    <source>
        <dbReference type="PIRNR" id="PIRNR000477"/>
    </source>
</evidence>
<dbReference type="KEGG" id="llh:I41_18200"/>
<dbReference type="Proteomes" id="UP000317909">
    <property type="component" value="Chromosome"/>
</dbReference>
<evidence type="ECO:0000256" key="6">
    <source>
        <dbReference type="PIRSR" id="PIRSR000477-2"/>
    </source>
</evidence>
<evidence type="ECO:0000313" key="9">
    <source>
        <dbReference type="Proteomes" id="UP000317909"/>
    </source>
</evidence>
<feature type="binding site" evidence="6">
    <location>
        <begin position="82"/>
        <end position="84"/>
    </location>
    <ligand>
        <name>phosphate</name>
        <dbReference type="ChEBI" id="CHEBI:43474"/>
    </ligand>
</feature>
<dbReference type="PIRSF" id="PIRSF000477">
    <property type="entry name" value="PurNPase"/>
    <property type="match status" value="1"/>
</dbReference>
<evidence type="ECO:0000256" key="2">
    <source>
        <dbReference type="ARBA" id="ARBA00006751"/>
    </source>
</evidence>
<reference evidence="8 9" key="1">
    <citation type="submission" date="2019-02" db="EMBL/GenBank/DDBJ databases">
        <title>Deep-cultivation of Planctomycetes and their phenomic and genomic characterization uncovers novel biology.</title>
        <authorList>
            <person name="Wiegand S."/>
            <person name="Jogler M."/>
            <person name="Boedeker C."/>
            <person name="Pinto D."/>
            <person name="Vollmers J."/>
            <person name="Rivas-Marin E."/>
            <person name="Kohn T."/>
            <person name="Peeters S.H."/>
            <person name="Heuer A."/>
            <person name="Rast P."/>
            <person name="Oberbeckmann S."/>
            <person name="Bunk B."/>
            <person name="Jeske O."/>
            <person name="Meyerdierks A."/>
            <person name="Storesund J.E."/>
            <person name="Kallscheuer N."/>
            <person name="Luecker S."/>
            <person name="Lage O.M."/>
            <person name="Pohl T."/>
            <person name="Merkel B.J."/>
            <person name="Hornburger P."/>
            <person name="Mueller R.-W."/>
            <person name="Bruemmer F."/>
            <person name="Labrenz M."/>
            <person name="Spormann A.M."/>
            <person name="Op den Camp H."/>
            <person name="Overmann J."/>
            <person name="Amann R."/>
            <person name="Jetten M.S.M."/>
            <person name="Mascher T."/>
            <person name="Medema M.H."/>
            <person name="Devos D.P."/>
            <person name="Kaster A.-K."/>
            <person name="Ovreas L."/>
            <person name="Rohde M."/>
            <person name="Galperin M.Y."/>
            <person name="Jogler C."/>
        </authorList>
    </citation>
    <scope>NUCLEOTIDE SEQUENCE [LARGE SCALE GENOMIC DNA]</scope>
    <source>
        <strain evidence="8 9">I41</strain>
    </source>
</reference>
<dbReference type="GO" id="GO:0004731">
    <property type="term" value="F:purine-nucleoside phosphorylase activity"/>
    <property type="evidence" value="ECO:0007669"/>
    <property type="project" value="UniProtKB-EC"/>
</dbReference>
<organism evidence="8 9">
    <name type="scientific">Lacipirellula limnantheis</name>
    <dbReference type="NCBI Taxonomy" id="2528024"/>
    <lineage>
        <taxon>Bacteria</taxon>
        <taxon>Pseudomonadati</taxon>
        <taxon>Planctomycetota</taxon>
        <taxon>Planctomycetia</taxon>
        <taxon>Pirellulales</taxon>
        <taxon>Lacipirellulaceae</taxon>
        <taxon>Lacipirellula</taxon>
    </lineage>
</organism>
<evidence type="ECO:0000256" key="3">
    <source>
        <dbReference type="ARBA" id="ARBA00022676"/>
    </source>
</evidence>
<dbReference type="RefSeq" id="WP_145432185.1">
    <property type="nucleotide sequence ID" value="NZ_CP036339.1"/>
</dbReference>
<dbReference type="CDD" id="cd09009">
    <property type="entry name" value="PNP-EcPNPII_like"/>
    <property type="match status" value="1"/>
</dbReference>
<keyword evidence="3 5" id="KW-0328">Glycosyltransferase</keyword>
<evidence type="ECO:0000313" key="8">
    <source>
        <dbReference type="EMBL" id="QDT72638.1"/>
    </source>
</evidence>
<dbReference type="InterPro" id="IPR035994">
    <property type="entry name" value="Nucleoside_phosphorylase_sf"/>
</dbReference>
<gene>
    <name evidence="8" type="primary">punA_1</name>
    <name evidence="8" type="ORF">I41_18200</name>
</gene>
<dbReference type="PANTHER" id="PTHR11904">
    <property type="entry name" value="METHYLTHIOADENOSINE/PURINE NUCLEOSIDE PHOSPHORYLASE"/>
    <property type="match status" value="1"/>
</dbReference>
<protein>
    <recommendedName>
        <fullName evidence="5">Purine nucleoside phosphorylase</fullName>
        <ecNumber evidence="5">2.4.2.1</ecNumber>
    </recommendedName>
    <alternativeName>
        <fullName evidence="5">Inosine-guanosine phosphorylase</fullName>
    </alternativeName>
</protein>
<comment type="pathway">
    <text evidence="1 5">Purine metabolism; purine nucleoside salvage.</text>
</comment>
<evidence type="ECO:0000256" key="1">
    <source>
        <dbReference type="ARBA" id="ARBA00005058"/>
    </source>
</evidence>
<comment type="similarity">
    <text evidence="2 5">Belongs to the PNP/MTAP phosphorylase family.</text>
</comment>
<feature type="binding site" evidence="6">
    <location>
        <position position="213"/>
    </location>
    <ligand>
        <name>phosphate</name>
        <dbReference type="ChEBI" id="CHEBI:43474"/>
    </ligand>
</feature>
<evidence type="ECO:0000256" key="4">
    <source>
        <dbReference type="ARBA" id="ARBA00022679"/>
    </source>
</evidence>
<dbReference type="GO" id="GO:0009116">
    <property type="term" value="P:nucleoside metabolic process"/>
    <property type="evidence" value="ECO:0007669"/>
    <property type="project" value="InterPro"/>
</dbReference>
<dbReference type="InterPro" id="IPR011270">
    <property type="entry name" value="Pur_Nuc_Pase_Ino/Guo-sp"/>
</dbReference>
<dbReference type="NCBIfam" id="TIGR01700">
    <property type="entry name" value="PNPH"/>
    <property type="match status" value="1"/>
</dbReference>
<dbReference type="UniPathway" id="UPA00606"/>
<dbReference type="NCBIfam" id="NF006054">
    <property type="entry name" value="PRK08202.1"/>
    <property type="match status" value="1"/>
</dbReference>